<dbReference type="NCBIfam" id="TIGR01566">
    <property type="entry name" value="ZF_HD_prot_N"/>
    <property type="match status" value="1"/>
</dbReference>
<keyword evidence="1" id="KW-0479">Metal-binding</keyword>
<evidence type="ECO:0000256" key="4">
    <source>
        <dbReference type="SAM" id="MobiDB-lite"/>
    </source>
</evidence>
<protein>
    <recommendedName>
        <fullName evidence="5">ZF-HD dimerization-type domain-containing protein</fullName>
    </recommendedName>
</protein>
<dbReference type="Pfam" id="PF04770">
    <property type="entry name" value="ZF-HD_dimer"/>
    <property type="match status" value="1"/>
</dbReference>
<keyword evidence="3" id="KW-0862">Zinc</keyword>
<keyword evidence="7" id="KW-1185">Reference proteome</keyword>
<reference evidence="6" key="2">
    <citation type="journal article" date="2023" name="Int. J. Mol. Sci.">
        <title>De Novo Assembly and Annotation of 11 Diverse Shrub Willow (Salix) Genomes Reveals Novel Gene Organization in Sex-Linked Regions.</title>
        <authorList>
            <person name="Hyden B."/>
            <person name="Feng K."/>
            <person name="Yates T.B."/>
            <person name="Jawdy S."/>
            <person name="Cereghino C."/>
            <person name="Smart L.B."/>
            <person name="Muchero W."/>
        </authorList>
    </citation>
    <scope>NUCLEOTIDE SEQUENCE [LARGE SCALE GENOMIC DNA]</scope>
    <source>
        <tissue evidence="6">Shoot tip</tissue>
    </source>
</reference>
<proteinExistence type="predicted"/>
<name>A0A9Q0PZN2_SALVM</name>
<evidence type="ECO:0000313" key="6">
    <source>
        <dbReference type="EMBL" id="KAJ6697344.1"/>
    </source>
</evidence>
<dbReference type="InterPro" id="IPR006456">
    <property type="entry name" value="ZF_HD_homeobox_Cys/His_dimer"/>
</dbReference>
<sequence>MADHGDCSRSKPLDEEESTETTTKYGECWRNHAVLIGGYAVDGCGEFTPKGDQATGEGFICEACGCHRNFHRKQLIKNGVVLLDTHHSPPPYKLHGGARPYIPVSDEESLVYTGSNSEKAGKRPKRCDSVHSRN</sequence>
<feature type="domain" description="ZF-HD dimerization-type" evidence="5">
    <location>
        <begin position="25"/>
        <end position="74"/>
    </location>
</feature>
<feature type="compositionally biased region" description="Basic and acidic residues" evidence="4">
    <location>
        <begin position="1"/>
        <end position="13"/>
    </location>
</feature>
<evidence type="ECO:0000313" key="7">
    <source>
        <dbReference type="Proteomes" id="UP001151529"/>
    </source>
</evidence>
<feature type="region of interest" description="Disordered" evidence="4">
    <location>
        <begin position="112"/>
        <end position="134"/>
    </location>
</feature>
<accession>A0A9Q0PZN2</accession>
<evidence type="ECO:0000256" key="1">
    <source>
        <dbReference type="ARBA" id="ARBA00022723"/>
    </source>
</evidence>
<comment type="caution">
    <text evidence="6">The sequence shown here is derived from an EMBL/GenBank/DDBJ whole genome shotgun (WGS) entry which is preliminary data.</text>
</comment>
<dbReference type="GO" id="GO:0000976">
    <property type="term" value="F:transcription cis-regulatory region binding"/>
    <property type="evidence" value="ECO:0007669"/>
    <property type="project" value="TreeGrafter"/>
</dbReference>
<gene>
    <name evidence="6" type="ORF">OIU85_003691</name>
</gene>
<evidence type="ECO:0000256" key="2">
    <source>
        <dbReference type="ARBA" id="ARBA00022771"/>
    </source>
</evidence>
<dbReference type="GO" id="GO:0003700">
    <property type="term" value="F:DNA-binding transcription factor activity"/>
    <property type="evidence" value="ECO:0007669"/>
    <property type="project" value="TreeGrafter"/>
</dbReference>
<dbReference type="OrthoDB" id="682018at2759"/>
<organism evidence="6 7">
    <name type="scientific">Salix viminalis</name>
    <name type="common">Common osier</name>
    <name type="synonym">Basket willow</name>
    <dbReference type="NCBI Taxonomy" id="40686"/>
    <lineage>
        <taxon>Eukaryota</taxon>
        <taxon>Viridiplantae</taxon>
        <taxon>Streptophyta</taxon>
        <taxon>Embryophyta</taxon>
        <taxon>Tracheophyta</taxon>
        <taxon>Spermatophyta</taxon>
        <taxon>Magnoliopsida</taxon>
        <taxon>eudicotyledons</taxon>
        <taxon>Gunneridae</taxon>
        <taxon>Pentapetalae</taxon>
        <taxon>rosids</taxon>
        <taxon>fabids</taxon>
        <taxon>Malpighiales</taxon>
        <taxon>Salicaceae</taxon>
        <taxon>Saliceae</taxon>
        <taxon>Salix</taxon>
    </lineage>
</organism>
<dbReference type="PROSITE" id="PS51523">
    <property type="entry name" value="ZF_HD_DIMER"/>
    <property type="match status" value="1"/>
</dbReference>
<keyword evidence="2" id="KW-0863">Zinc-finger</keyword>
<dbReference type="GO" id="GO:0005634">
    <property type="term" value="C:nucleus"/>
    <property type="evidence" value="ECO:0007669"/>
    <property type="project" value="TreeGrafter"/>
</dbReference>
<reference evidence="6" key="1">
    <citation type="submission" date="2022-11" db="EMBL/GenBank/DDBJ databases">
        <authorList>
            <person name="Hyden B.L."/>
            <person name="Feng K."/>
            <person name="Yates T."/>
            <person name="Jawdy S."/>
            <person name="Smart L.B."/>
            <person name="Muchero W."/>
        </authorList>
    </citation>
    <scope>NUCLEOTIDE SEQUENCE</scope>
    <source>
        <tissue evidence="6">Shoot tip</tissue>
    </source>
</reference>
<dbReference type="PANTHER" id="PTHR31948:SF156">
    <property type="entry name" value="ZF-HD DIMERIZATION-TYPE DOMAIN-CONTAINING PROTEIN"/>
    <property type="match status" value="1"/>
</dbReference>
<evidence type="ECO:0000256" key="3">
    <source>
        <dbReference type="ARBA" id="ARBA00022833"/>
    </source>
</evidence>
<dbReference type="GO" id="GO:0050793">
    <property type="term" value="P:regulation of developmental process"/>
    <property type="evidence" value="ECO:0007669"/>
    <property type="project" value="TreeGrafter"/>
</dbReference>
<feature type="region of interest" description="Disordered" evidence="4">
    <location>
        <begin position="1"/>
        <end position="22"/>
    </location>
</feature>
<dbReference type="Proteomes" id="UP001151529">
    <property type="component" value="Chromosome 19"/>
</dbReference>
<dbReference type="PANTHER" id="PTHR31948">
    <property type="entry name" value="ZINC-FINGER HOMEODOMAIN PROTEIN 2"/>
    <property type="match status" value="1"/>
</dbReference>
<dbReference type="AlphaFoldDB" id="A0A9Q0PZN2"/>
<evidence type="ECO:0000259" key="5">
    <source>
        <dbReference type="PROSITE" id="PS51523"/>
    </source>
</evidence>
<dbReference type="EMBL" id="JAPFFL010000010">
    <property type="protein sequence ID" value="KAJ6697344.1"/>
    <property type="molecule type" value="Genomic_DNA"/>
</dbReference>
<dbReference type="GO" id="GO:0008270">
    <property type="term" value="F:zinc ion binding"/>
    <property type="evidence" value="ECO:0007669"/>
    <property type="project" value="UniProtKB-KW"/>
</dbReference>